<keyword evidence="4" id="KW-0808">Transferase</keyword>
<feature type="domain" description="Glycosyltransferase RgtA/B/C/D-like" evidence="9">
    <location>
        <begin position="78"/>
        <end position="206"/>
    </location>
</feature>
<dbReference type="KEGG" id="hda:BB347_11140"/>
<keyword evidence="5 8" id="KW-0812">Transmembrane</keyword>
<feature type="transmembrane region" description="Helical" evidence="8">
    <location>
        <begin position="359"/>
        <end position="379"/>
    </location>
</feature>
<dbReference type="InterPro" id="IPR050297">
    <property type="entry name" value="LipidA_mod_glycosyltrf_83"/>
</dbReference>
<evidence type="ECO:0000256" key="1">
    <source>
        <dbReference type="ARBA" id="ARBA00004651"/>
    </source>
</evidence>
<evidence type="ECO:0000256" key="3">
    <source>
        <dbReference type="ARBA" id="ARBA00022676"/>
    </source>
</evidence>
<keyword evidence="6 8" id="KW-1133">Transmembrane helix</keyword>
<comment type="subcellular location">
    <subcellularLocation>
        <location evidence="1">Cell membrane</location>
        <topology evidence="1">Multi-pass membrane protein</topology>
    </subcellularLocation>
</comment>
<keyword evidence="2" id="KW-1003">Cell membrane</keyword>
<accession>A0A1P8REN3</accession>
<dbReference type="InterPro" id="IPR038731">
    <property type="entry name" value="RgtA/B/C-like"/>
</dbReference>
<feature type="transmembrane region" description="Helical" evidence="8">
    <location>
        <begin position="385"/>
        <end position="404"/>
    </location>
</feature>
<evidence type="ECO:0000256" key="2">
    <source>
        <dbReference type="ARBA" id="ARBA00022475"/>
    </source>
</evidence>
<reference evidence="10 11" key="1">
    <citation type="submission" date="2017-01" db="EMBL/GenBank/DDBJ databases">
        <title>Complete genome sequence of Haloterrigena daqingensis type strain (JX313T).</title>
        <authorList>
            <person name="Shuang W."/>
        </authorList>
    </citation>
    <scope>NUCLEOTIDE SEQUENCE [LARGE SCALE GENOMIC DNA]</scope>
    <source>
        <strain evidence="10 11">JX313</strain>
    </source>
</reference>
<name>A0A1P8REN3_9EURY</name>
<evidence type="ECO:0000256" key="5">
    <source>
        <dbReference type="ARBA" id="ARBA00022692"/>
    </source>
</evidence>
<feature type="transmembrane region" description="Helical" evidence="8">
    <location>
        <begin position="221"/>
        <end position="242"/>
    </location>
</feature>
<gene>
    <name evidence="10" type="ORF">BB347_11140</name>
</gene>
<dbReference type="AlphaFoldDB" id="A0A1P8REN3"/>
<evidence type="ECO:0000256" key="4">
    <source>
        <dbReference type="ARBA" id="ARBA00022679"/>
    </source>
</evidence>
<keyword evidence="7 8" id="KW-0472">Membrane</keyword>
<evidence type="ECO:0000256" key="8">
    <source>
        <dbReference type="SAM" id="Phobius"/>
    </source>
</evidence>
<feature type="transmembrane region" description="Helical" evidence="8">
    <location>
        <begin position="179"/>
        <end position="209"/>
    </location>
</feature>
<protein>
    <recommendedName>
        <fullName evidence="9">Glycosyltransferase RgtA/B/C/D-like domain-containing protein</fullName>
    </recommendedName>
</protein>
<feature type="transmembrane region" description="Helical" evidence="8">
    <location>
        <begin position="21"/>
        <end position="40"/>
    </location>
</feature>
<evidence type="ECO:0000256" key="6">
    <source>
        <dbReference type="ARBA" id="ARBA00022989"/>
    </source>
</evidence>
<keyword evidence="3" id="KW-0328">Glycosyltransferase</keyword>
<dbReference type="GO" id="GO:0016763">
    <property type="term" value="F:pentosyltransferase activity"/>
    <property type="evidence" value="ECO:0007669"/>
    <property type="project" value="TreeGrafter"/>
</dbReference>
<sequence length="561" mass="61547">MVVDSSVVLARSRVSDVLIAYWPQLSMAIVLLLAGVTRFHGLTTDGLWLDEIAALEGWTPNPSSTIEAIVAGNVPESPLHIVLVQGWLGLVGSTTFLARSFSILCGVASVYLLYATGRVLFDRRVGVIAALVLALSPLHIQYSREARFLALLFLCSTLSFYFFARLLSGDRSRTVWAGYVLSCVLLVCTHVTGVFVILAHNVLVARWILPRGWPDRIPTRAWLTAQTLIVVGSLPWLATFAWHVRLGNTDPFSWFTPPTLGQFAQTLLVYAGRLATYPFAVHDPVSHTLSVVVLGCLAVLGAYSFITYTPDDVREWHQSAPFTADEPDDEHATATKRTARSAEASADATVVRTYLQREYVVLCWAFVPILAPYVISHVFVPVFHLEYAFVSLGGLALLAAHGVTRIDRRSLRWLLATLLLVGLVASAGVYVGAETQEDWPGAAATVDASPDEPVFVTPGYTADALVAYTDRPPETVLDPPDAAVGDSQDPFVSPEETINETETALADAPGNETQFWVVAPQAYEHEDEWITDLEAAAAEYEYYEHGEIDTYRFSLENDETE</sequence>
<dbReference type="EMBL" id="CP019327">
    <property type="protein sequence ID" value="APX97130.1"/>
    <property type="molecule type" value="Genomic_DNA"/>
</dbReference>
<evidence type="ECO:0000313" key="11">
    <source>
        <dbReference type="Proteomes" id="UP000187321"/>
    </source>
</evidence>
<organism evidence="10 11">
    <name type="scientific">Natronorubrum daqingense</name>
    <dbReference type="NCBI Taxonomy" id="588898"/>
    <lineage>
        <taxon>Archaea</taxon>
        <taxon>Methanobacteriati</taxon>
        <taxon>Methanobacteriota</taxon>
        <taxon>Stenosarchaea group</taxon>
        <taxon>Halobacteria</taxon>
        <taxon>Halobacteriales</taxon>
        <taxon>Natrialbaceae</taxon>
        <taxon>Natronorubrum</taxon>
    </lineage>
</organism>
<dbReference type="GO" id="GO:0005886">
    <property type="term" value="C:plasma membrane"/>
    <property type="evidence" value="ECO:0007669"/>
    <property type="project" value="UniProtKB-SubCell"/>
</dbReference>
<feature type="transmembrane region" description="Helical" evidence="8">
    <location>
        <begin position="87"/>
        <end position="113"/>
    </location>
</feature>
<evidence type="ECO:0000313" key="10">
    <source>
        <dbReference type="EMBL" id="APX97130.1"/>
    </source>
</evidence>
<proteinExistence type="predicted"/>
<dbReference type="PANTHER" id="PTHR33908">
    <property type="entry name" value="MANNOSYLTRANSFERASE YKCB-RELATED"/>
    <property type="match status" value="1"/>
</dbReference>
<feature type="transmembrane region" description="Helical" evidence="8">
    <location>
        <begin position="411"/>
        <end position="433"/>
    </location>
</feature>
<dbReference type="PANTHER" id="PTHR33908:SF11">
    <property type="entry name" value="MEMBRANE PROTEIN"/>
    <property type="match status" value="1"/>
</dbReference>
<dbReference type="GO" id="GO:0008610">
    <property type="term" value="P:lipid biosynthetic process"/>
    <property type="evidence" value="ECO:0007669"/>
    <property type="project" value="UniProtKB-ARBA"/>
</dbReference>
<feature type="transmembrane region" description="Helical" evidence="8">
    <location>
        <begin position="148"/>
        <end position="167"/>
    </location>
</feature>
<dbReference type="Proteomes" id="UP000187321">
    <property type="component" value="Chromosome"/>
</dbReference>
<evidence type="ECO:0000256" key="7">
    <source>
        <dbReference type="ARBA" id="ARBA00023136"/>
    </source>
</evidence>
<dbReference type="Pfam" id="PF13231">
    <property type="entry name" value="PMT_2"/>
    <property type="match status" value="1"/>
</dbReference>
<feature type="transmembrane region" description="Helical" evidence="8">
    <location>
        <begin position="285"/>
        <end position="306"/>
    </location>
</feature>
<evidence type="ECO:0000259" key="9">
    <source>
        <dbReference type="Pfam" id="PF13231"/>
    </source>
</evidence>